<dbReference type="AlphaFoldDB" id="A0A1E4T925"/>
<accession>A0A1E4T925</accession>
<keyword evidence="3" id="KW-1185">Reference proteome</keyword>
<dbReference type="OrthoDB" id="3984821at2759"/>
<gene>
    <name evidence="2" type="ORF">CANARDRAFT_58601</name>
</gene>
<dbReference type="Proteomes" id="UP000094801">
    <property type="component" value="Unassembled WGS sequence"/>
</dbReference>
<proteinExistence type="predicted"/>
<evidence type="ECO:0000313" key="3">
    <source>
        <dbReference type="Proteomes" id="UP000094801"/>
    </source>
</evidence>
<feature type="region of interest" description="Disordered" evidence="1">
    <location>
        <begin position="184"/>
        <end position="242"/>
    </location>
</feature>
<evidence type="ECO:0000256" key="1">
    <source>
        <dbReference type="SAM" id="MobiDB-lite"/>
    </source>
</evidence>
<name>A0A1E4T925_9ASCO</name>
<sequence>MMGLYDGKTVEAQHWANYTSTEDNRSATNITNEINDNDDNDDNLTLKDMIGSLGTERNDSGRRFSSMENNKRFKLPNFELSKRQRDPDLKNLKTDTSLIFSPESDSGLLSPTNIYENDMRIFLEPVDLMNSYRSVSDKFDKEMASDKNNQLIRQREAEASTRRVHLSLGDINYNEPWSRQVKSKKLNEKSLSCNTTPDEDKKNPFGQFLDSQSHTFSPSMSSGTVGNWNKRESLTPSAINPPNDFKLSKDEITRIIKQIHMSNADSGNVIQADQQNITTGEGSPCSMRLVNSLSRLSSKSLKQLNHMKIIQWYCCQCGKSYGDLDHFHVDESDISNLLSTRSKSSKASSVFSSDIGRTPHTHKYSVSSTADDDNSHQLRDQDTSMDFPDEENETDSTASYDYDWEEVVEVLLSRTIHRFDCARCNHMMCPYCVKARLSDLCNK</sequence>
<organism evidence="2 3">
    <name type="scientific">[Candida] arabinofermentans NRRL YB-2248</name>
    <dbReference type="NCBI Taxonomy" id="983967"/>
    <lineage>
        <taxon>Eukaryota</taxon>
        <taxon>Fungi</taxon>
        <taxon>Dikarya</taxon>
        <taxon>Ascomycota</taxon>
        <taxon>Saccharomycotina</taxon>
        <taxon>Pichiomycetes</taxon>
        <taxon>Pichiales</taxon>
        <taxon>Pichiaceae</taxon>
        <taxon>Ogataea</taxon>
        <taxon>Ogataea/Candida clade</taxon>
    </lineage>
</organism>
<reference evidence="3" key="1">
    <citation type="submission" date="2016-04" db="EMBL/GenBank/DDBJ databases">
        <title>Comparative genomics of biotechnologically important yeasts.</title>
        <authorList>
            <consortium name="DOE Joint Genome Institute"/>
            <person name="Riley R."/>
            <person name="Haridas S."/>
            <person name="Wolfe K.H."/>
            <person name="Lopes M.R."/>
            <person name="Hittinger C.T."/>
            <person name="Goker M."/>
            <person name="Salamov A."/>
            <person name="Wisecaver J."/>
            <person name="Long T.M."/>
            <person name="Aerts A.L."/>
            <person name="Barry K."/>
            <person name="Choi C."/>
            <person name="Clum A."/>
            <person name="Coughlan A.Y."/>
            <person name="Deshpande S."/>
            <person name="Douglass A.P."/>
            <person name="Hanson S.J."/>
            <person name="Klenk H.-P."/>
            <person name="Labutti K."/>
            <person name="Lapidus A."/>
            <person name="Lindquist E."/>
            <person name="Lipzen A."/>
            <person name="Meier-Kolthoff J.P."/>
            <person name="Ohm R.A."/>
            <person name="Otillar R.P."/>
            <person name="Pangilinan J."/>
            <person name="Peng Y."/>
            <person name="Rokas A."/>
            <person name="Rosa C.A."/>
            <person name="Scheuner C."/>
            <person name="Sibirny A.A."/>
            <person name="Slot J.C."/>
            <person name="Stielow J.B."/>
            <person name="Sun H."/>
            <person name="Kurtzman C.P."/>
            <person name="Blackwell M."/>
            <person name="Grigoriev I.V."/>
            <person name="Jeffries T.W."/>
        </authorList>
    </citation>
    <scope>NUCLEOTIDE SEQUENCE [LARGE SCALE GENOMIC DNA]</scope>
    <source>
        <strain evidence="3">NRRL YB-2248</strain>
    </source>
</reference>
<feature type="region of interest" description="Disordered" evidence="1">
    <location>
        <begin position="22"/>
        <end position="43"/>
    </location>
</feature>
<feature type="region of interest" description="Disordered" evidence="1">
    <location>
        <begin position="360"/>
        <end position="398"/>
    </location>
</feature>
<feature type="compositionally biased region" description="Polar residues" evidence="1">
    <location>
        <begin position="209"/>
        <end position="227"/>
    </location>
</feature>
<protein>
    <submittedName>
        <fullName evidence="2">Uncharacterized protein</fullName>
    </submittedName>
</protein>
<evidence type="ECO:0000313" key="2">
    <source>
        <dbReference type="EMBL" id="ODV88223.1"/>
    </source>
</evidence>
<dbReference type="EMBL" id="KV453847">
    <property type="protein sequence ID" value="ODV88223.1"/>
    <property type="molecule type" value="Genomic_DNA"/>
</dbReference>
<feature type="compositionally biased region" description="Basic and acidic residues" evidence="1">
    <location>
        <begin position="373"/>
        <end position="382"/>
    </location>
</feature>